<keyword evidence="1" id="KW-0175">Coiled coil</keyword>
<evidence type="ECO:0000256" key="1">
    <source>
        <dbReference type="SAM" id="Coils"/>
    </source>
</evidence>
<reference evidence="3 4" key="1">
    <citation type="submission" date="2016-02" db="EMBL/GenBank/DDBJ databases">
        <title>Genome analysis of coral dinoflagellate symbionts highlights evolutionary adaptations to a symbiotic lifestyle.</title>
        <authorList>
            <person name="Aranda M."/>
            <person name="Li Y."/>
            <person name="Liew Y.J."/>
            <person name="Baumgarten S."/>
            <person name="Simakov O."/>
            <person name="Wilson M."/>
            <person name="Piel J."/>
            <person name="Ashoor H."/>
            <person name="Bougouffa S."/>
            <person name="Bajic V.B."/>
            <person name="Ryu T."/>
            <person name="Ravasi T."/>
            <person name="Bayer T."/>
            <person name="Micklem G."/>
            <person name="Kim H."/>
            <person name="Bhak J."/>
            <person name="Lajeunesse T.C."/>
            <person name="Voolstra C.R."/>
        </authorList>
    </citation>
    <scope>NUCLEOTIDE SEQUENCE [LARGE SCALE GENOMIC DNA]</scope>
    <source>
        <strain evidence="3 4">CCMP2467</strain>
    </source>
</reference>
<feature type="coiled-coil region" evidence="1">
    <location>
        <begin position="414"/>
        <end position="462"/>
    </location>
</feature>
<keyword evidence="4" id="KW-1185">Reference proteome</keyword>
<dbReference type="EMBL" id="LSRX01000270">
    <property type="protein sequence ID" value="OLQ02224.1"/>
    <property type="molecule type" value="Genomic_DNA"/>
</dbReference>
<name>A0A1Q9E467_SYMMI</name>
<evidence type="ECO:0000313" key="4">
    <source>
        <dbReference type="Proteomes" id="UP000186817"/>
    </source>
</evidence>
<accession>A0A1Q9E467</accession>
<gene>
    <name evidence="3" type="ORF">AK812_SmicGene14944</name>
</gene>
<sequence length="619" mass="68164">MSPDDEAEIQQPALADAPEDGQLTPSPCHPINGHFRSSKDDRHARQKLAELTKRAKELRTVLAKKPQLEQEHASLAKEIETERMLVRERERSLAMELSTIDHELAESRSRLARLQGKEAALLQQVSAPLALETQWAKEAAESCGIYELVVMTLVSPRADLLTPSATEAVDLLPPGKRVNVTESLHLPDGVIRARISEPSGWIYLLDQAGTRCAVCKEVDGVSEQDISTSCLVDNGITSRSAALRGWTARVDVQKSIFAESIHECFRKAAMADASTVGPYMLQPLTVTPLARHLSTEAISRTTSSKAAEANSDLARLDAERAAMEMADAESAVTSLFHKLRAAASRNKVLEVVISRLHSFLHKAKSAAEGGRPTFGLMEHWEAHELSTGMPLEDPEAGCTVHELRWENLPPPAAAASLSEEVDDCEGEAKEAQVRIDTMLRSVTELQRQRGERMQEISDLRQKLFVLRSASSVTMSGRQLKAVQSRLRRIQDIVAKMANGALEEIQNVEAWVRLVEDTRAEVAAGLMAEDSTKRSTEQEVHAVLQDLQSQFRPGQAEDGGLTLPGAQSAWWLAANIAALSAYAQVEAAELGPATEVDKRREFYALADSRFAKEMRHYDDW</sequence>
<evidence type="ECO:0000313" key="3">
    <source>
        <dbReference type="EMBL" id="OLQ02224.1"/>
    </source>
</evidence>
<feature type="region of interest" description="Disordered" evidence="2">
    <location>
        <begin position="1"/>
        <end position="42"/>
    </location>
</feature>
<dbReference type="OrthoDB" id="422409at2759"/>
<proteinExistence type="predicted"/>
<organism evidence="3 4">
    <name type="scientific">Symbiodinium microadriaticum</name>
    <name type="common">Dinoflagellate</name>
    <name type="synonym">Zooxanthella microadriatica</name>
    <dbReference type="NCBI Taxonomy" id="2951"/>
    <lineage>
        <taxon>Eukaryota</taxon>
        <taxon>Sar</taxon>
        <taxon>Alveolata</taxon>
        <taxon>Dinophyceae</taxon>
        <taxon>Suessiales</taxon>
        <taxon>Symbiodiniaceae</taxon>
        <taxon>Symbiodinium</taxon>
    </lineage>
</organism>
<dbReference type="Proteomes" id="UP000186817">
    <property type="component" value="Unassembled WGS sequence"/>
</dbReference>
<protein>
    <submittedName>
        <fullName evidence="3">Uncharacterized protein</fullName>
    </submittedName>
</protein>
<dbReference type="AlphaFoldDB" id="A0A1Q9E467"/>
<evidence type="ECO:0000256" key="2">
    <source>
        <dbReference type="SAM" id="MobiDB-lite"/>
    </source>
</evidence>
<comment type="caution">
    <text evidence="3">The sequence shown here is derived from an EMBL/GenBank/DDBJ whole genome shotgun (WGS) entry which is preliminary data.</text>
</comment>